<dbReference type="Gene3D" id="2.60.210.10">
    <property type="entry name" value="Apoptosis, Tumor Necrosis Factor Receptor Associated Protein 2, Chain A"/>
    <property type="match status" value="1"/>
</dbReference>
<dbReference type="InterPro" id="IPR045005">
    <property type="entry name" value="BPM1-6"/>
</dbReference>
<dbReference type="SUPFAM" id="SSF54695">
    <property type="entry name" value="POZ domain"/>
    <property type="match status" value="1"/>
</dbReference>
<name>A0A3B6UAL1_WHEAT</name>
<accession>A0A3B6UAL1</accession>
<comment type="similarity">
    <text evidence="2">Belongs to the Tdpoz family.</text>
</comment>
<evidence type="ECO:0000256" key="2">
    <source>
        <dbReference type="ARBA" id="ARBA00010846"/>
    </source>
</evidence>
<dbReference type="Pfam" id="PF24570">
    <property type="entry name" value="BACK_BPM_SPOP"/>
    <property type="match status" value="1"/>
</dbReference>
<dbReference type="SUPFAM" id="SSF49599">
    <property type="entry name" value="TRAF domain-like"/>
    <property type="match status" value="1"/>
</dbReference>
<comment type="caution">
    <text evidence="5">The sequence shown here is derived from an EMBL/GenBank/DDBJ whole genome shotgun (WGS) entry which is preliminary data.</text>
</comment>
<evidence type="ECO:0000259" key="4">
    <source>
        <dbReference type="PROSITE" id="PS50144"/>
    </source>
</evidence>
<dbReference type="PANTHER" id="PTHR26379:SF483">
    <property type="entry name" value="OS11G0619800 PROTEIN"/>
    <property type="match status" value="1"/>
</dbReference>
<evidence type="ECO:0000256" key="1">
    <source>
        <dbReference type="ARBA" id="ARBA00004906"/>
    </source>
</evidence>
<feature type="domain" description="BTB" evidence="3">
    <location>
        <begin position="190"/>
        <end position="257"/>
    </location>
</feature>
<protein>
    <recommendedName>
        <fullName evidence="6">BTB domain-containing protein</fullName>
    </recommendedName>
</protein>
<dbReference type="Pfam" id="PF22486">
    <property type="entry name" value="MATH_2"/>
    <property type="match status" value="1"/>
</dbReference>
<dbReference type="CDD" id="cd18280">
    <property type="entry name" value="BTB_POZ_BPM_plant"/>
    <property type="match status" value="1"/>
</dbReference>
<dbReference type="InterPro" id="IPR056423">
    <property type="entry name" value="BACK_BPM_SPOP"/>
</dbReference>
<dbReference type="SMART" id="SM00225">
    <property type="entry name" value="BTB"/>
    <property type="match status" value="1"/>
</dbReference>
<evidence type="ECO:0008006" key="6">
    <source>
        <dbReference type="Google" id="ProtNLM"/>
    </source>
</evidence>
<evidence type="ECO:0000313" key="5">
    <source>
        <dbReference type="EMBL" id="KAF7033850.1"/>
    </source>
</evidence>
<dbReference type="EMBL" id="CM022218">
    <property type="protein sequence ID" value="KAF7033850.1"/>
    <property type="molecule type" value="Genomic_DNA"/>
</dbReference>
<dbReference type="PROSITE" id="PS50097">
    <property type="entry name" value="BTB"/>
    <property type="match status" value="1"/>
</dbReference>
<dbReference type="Proteomes" id="UP000815260">
    <property type="component" value="Chromosome 3B"/>
</dbReference>
<feature type="domain" description="MATH" evidence="4">
    <location>
        <begin position="27"/>
        <end position="154"/>
    </location>
</feature>
<comment type="pathway">
    <text evidence="1">Protein modification; protein ubiquitination.</text>
</comment>
<dbReference type="OMA" id="CIHIHEV"/>
<dbReference type="Gene3D" id="3.30.710.10">
    <property type="entry name" value="Potassium Channel Kv1.1, Chain A"/>
    <property type="match status" value="1"/>
</dbReference>
<dbReference type="PROSITE" id="PS50144">
    <property type="entry name" value="MATH"/>
    <property type="match status" value="1"/>
</dbReference>
<dbReference type="InterPro" id="IPR000210">
    <property type="entry name" value="BTB/POZ_dom"/>
</dbReference>
<dbReference type="InterPro" id="IPR002083">
    <property type="entry name" value="MATH/TRAF_dom"/>
</dbReference>
<evidence type="ECO:0000259" key="3">
    <source>
        <dbReference type="PROSITE" id="PS50097"/>
    </source>
</evidence>
<dbReference type="Pfam" id="PF00651">
    <property type="entry name" value="BTB"/>
    <property type="match status" value="1"/>
</dbReference>
<reference evidence="5" key="1">
    <citation type="journal article" date="2017" name="Gigascience">
        <title>The first near-complete assembly of the hexaploid bread wheat genome, Triticum aestivum.</title>
        <authorList>
            <person name="Zimin A.V."/>
            <person name="Puiu D."/>
            <person name="Hall R."/>
            <person name="Kingan S."/>
            <person name="Clavijo B.J."/>
            <person name="Salzberg S.L."/>
        </authorList>
    </citation>
    <scope>NUCLEOTIDE SEQUENCE</scope>
    <source>
        <tissue evidence="5">Leaf</tissue>
    </source>
</reference>
<dbReference type="CDD" id="cd00121">
    <property type="entry name" value="MATH"/>
    <property type="match status" value="1"/>
</dbReference>
<dbReference type="Gene3D" id="1.25.40.420">
    <property type="match status" value="1"/>
</dbReference>
<dbReference type="STRING" id="4565.A0A077RYF0"/>
<dbReference type="InterPro" id="IPR011333">
    <property type="entry name" value="SKP1/BTB/POZ_sf"/>
</dbReference>
<dbReference type="SMART" id="SM00061">
    <property type="entry name" value="MATH"/>
    <property type="match status" value="1"/>
</dbReference>
<dbReference type="InterPro" id="IPR008974">
    <property type="entry name" value="TRAF-like"/>
</dbReference>
<sequence>MANSSPSSVAGGTTSHTASTIIAEGVSGSHDLNIKGYSRTKGLGIGECITSEKFDVGGHHWCIKYYPDGEAKDDTDSVALHLWRDDTDGNDVTAIFTFSLLNGEGQPVSLHSHSSGRRTFRPKQGWGFATFIERKDLEDSPHLKDDCFSIRCDLTLTKEICTARAAPFVVVPPSNMHRQLLYLLTSRHAGDVTFKVGRQRFTAHRYILAARSSVFMAELFGPMKEKEATCIHIHEVEAKVFKAMLHFIYTDELPQIDDGEAMVMAQHLLVAADRYNLDRLKLMCEETLCNYISEDTAATTLALAEQHGCDGLRRACFAFLASLDNLKAVMASDGFAHLRSSCPSIIEKLVTNLAPC</sequence>
<dbReference type="PANTHER" id="PTHR26379">
    <property type="entry name" value="BTB/POZ AND MATH DOMAIN-CONTAINING PROTEIN 1"/>
    <property type="match status" value="1"/>
</dbReference>
<reference evidence="5" key="2">
    <citation type="submission" date="2020-03" db="EMBL/GenBank/DDBJ databases">
        <title>The second near-complete assembly of the hexaploid bread wheat (Triticum aestivum) genome.</title>
        <authorList>
            <person name="Zimin A.V."/>
            <person name="Puiu D."/>
            <person name="Shumante A."/>
            <person name="Alonge M."/>
            <person name="Salzberg S.L."/>
        </authorList>
    </citation>
    <scope>NUCLEOTIDE SEQUENCE</scope>
    <source>
        <tissue evidence="5">Leaf</tissue>
    </source>
</reference>
<organism evidence="5">
    <name type="scientific">Triticum aestivum</name>
    <name type="common">Wheat</name>
    <dbReference type="NCBI Taxonomy" id="4565"/>
    <lineage>
        <taxon>Eukaryota</taxon>
        <taxon>Viridiplantae</taxon>
        <taxon>Streptophyta</taxon>
        <taxon>Embryophyta</taxon>
        <taxon>Tracheophyta</taxon>
        <taxon>Spermatophyta</taxon>
        <taxon>Magnoliopsida</taxon>
        <taxon>Liliopsida</taxon>
        <taxon>Poales</taxon>
        <taxon>Poaceae</taxon>
        <taxon>BOP clade</taxon>
        <taxon>Pooideae</taxon>
        <taxon>Triticodae</taxon>
        <taxon>Triticeae</taxon>
        <taxon>Triticinae</taxon>
        <taxon>Triticum</taxon>
    </lineage>
</organism>
<gene>
    <name evidence="5" type="ORF">CFC21_044924</name>
</gene>
<proteinExistence type="inferred from homology"/>